<comment type="caution">
    <text evidence="3">The sequence shown here is derived from an EMBL/GenBank/DDBJ whole genome shotgun (WGS) entry which is preliminary data.</text>
</comment>
<keyword evidence="1" id="KW-0812">Transmembrane</keyword>
<dbReference type="Proteomes" id="UP001410795">
    <property type="component" value="Unassembled WGS sequence"/>
</dbReference>
<keyword evidence="1" id="KW-1133">Transmembrane helix</keyword>
<protein>
    <submittedName>
        <fullName evidence="3">Tripartite tricarboxylate transporter TctB</fullName>
    </submittedName>
</protein>
<feature type="transmembrane region" description="Helical" evidence="1">
    <location>
        <begin position="179"/>
        <end position="204"/>
    </location>
</feature>
<dbReference type="InterPro" id="IPR009936">
    <property type="entry name" value="DUF1468"/>
</dbReference>
<evidence type="ECO:0000313" key="4">
    <source>
        <dbReference type="Proteomes" id="UP001410795"/>
    </source>
</evidence>
<feature type="transmembrane region" description="Helical" evidence="1">
    <location>
        <begin position="139"/>
        <end position="167"/>
    </location>
</feature>
<gene>
    <name evidence="3" type="primary">tctB</name>
    <name evidence="3" type="ORF">GCM10022202_32880</name>
</gene>
<keyword evidence="1" id="KW-0472">Membrane</keyword>
<reference evidence="4" key="1">
    <citation type="journal article" date="2019" name="Int. J. Syst. Evol. Microbiol.">
        <title>The Global Catalogue of Microorganisms (GCM) 10K type strain sequencing project: providing services to taxonomists for standard genome sequencing and annotation.</title>
        <authorList>
            <consortium name="The Broad Institute Genomics Platform"/>
            <consortium name="The Broad Institute Genome Sequencing Center for Infectious Disease"/>
            <person name="Wu L."/>
            <person name="Ma J."/>
        </authorList>
    </citation>
    <scope>NUCLEOTIDE SEQUENCE [LARGE SCALE GENOMIC DNA]</scope>
    <source>
        <strain evidence="4">JCM 16546</strain>
    </source>
</reference>
<evidence type="ECO:0000313" key="3">
    <source>
        <dbReference type="EMBL" id="GAA3668266.1"/>
    </source>
</evidence>
<feature type="domain" description="DUF1468" evidence="2">
    <location>
        <begin position="28"/>
        <end position="205"/>
    </location>
</feature>
<feature type="transmembrane region" description="Helical" evidence="1">
    <location>
        <begin position="25"/>
        <end position="45"/>
    </location>
</feature>
<dbReference type="Pfam" id="PF07331">
    <property type="entry name" value="TctB"/>
    <property type="match status" value="1"/>
</dbReference>
<dbReference type="EMBL" id="BAAAYV010000025">
    <property type="protein sequence ID" value="GAA3668266.1"/>
    <property type="molecule type" value="Genomic_DNA"/>
</dbReference>
<evidence type="ECO:0000256" key="1">
    <source>
        <dbReference type="SAM" id="Phobius"/>
    </source>
</evidence>
<name>A0ABP7BRL8_9MICO</name>
<evidence type="ECO:0000259" key="2">
    <source>
        <dbReference type="Pfam" id="PF07331"/>
    </source>
</evidence>
<proteinExistence type="predicted"/>
<keyword evidence="4" id="KW-1185">Reference proteome</keyword>
<organism evidence="3 4">
    <name type="scientific">Microbacterium marinilacus</name>
    <dbReference type="NCBI Taxonomy" id="415209"/>
    <lineage>
        <taxon>Bacteria</taxon>
        <taxon>Bacillati</taxon>
        <taxon>Actinomycetota</taxon>
        <taxon>Actinomycetes</taxon>
        <taxon>Micrococcales</taxon>
        <taxon>Microbacteriaceae</taxon>
        <taxon>Microbacterium</taxon>
    </lineage>
</organism>
<accession>A0ABP7BRL8</accession>
<sequence>MTGIVRLVPHARGRRLSDGFWRRRTGLIAPAIMLLISGALVYGIVTMEIPENISFPGPTVFPSFVAAACAIIAVLLAIDVIRKPEAADVASPADTSLEATPSALDEDDLAFIADVQKDEAEAEPSDEAAVRTRSNVRSLLSAVGVVVVFIAALTPVGWLLSGAFLFWGVSWALGSRRPVFDIFLAVAVSSIVQLAFSAGLGLSLPPGILAGVI</sequence>
<feature type="transmembrane region" description="Helical" evidence="1">
    <location>
        <begin position="60"/>
        <end position="78"/>
    </location>
</feature>
<dbReference type="RefSeq" id="WP_221858119.1">
    <property type="nucleotide sequence ID" value="NZ_BAAAYV010000025.1"/>
</dbReference>